<dbReference type="Proteomes" id="UP000814128">
    <property type="component" value="Unassembled WGS sequence"/>
</dbReference>
<keyword evidence="2" id="KW-1185">Reference proteome</keyword>
<comment type="caution">
    <text evidence="1">The sequence shown here is derived from an EMBL/GenBank/DDBJ whole genome shotgun (WGS) entry which is preliminary data.</text>
</comment>
<protein>
    <submittedName>
        <fullName evidence="1">Cytosine-purine permease</fullName>
    </submittedName>
</protein>
<sequence length="553" mass="61452">MSVSTAVRDFFRPSAWVVEPEPSSYAPNSKWSNRDMDPTPPYLRTWGKWSYVAYWISGSFNISAWEVASSMLAVGLSWRQALASIAIGHSIISIPILFNGLIGARLHIPFPVLVRSSFGFWFSYFAVVSRVILSMFWFGIQVGVKCVYQMLKAIWPSIQRLPNRLPESAHVTTANMICFFLYMVIQMPFMILSPQKVKWFFWFKALVSPPACIAMLIWAFVKVPGTPPAASESLGNKHASLSGDSFHWGYMGALNSAIGIWLTLAVNVADFTRYAKSEQATLVQAAIIPPVFTFIGFVGIVVTATGEVLYGKTLWDPTTLIDLWDNRAAAFFASFAFAVGTIGTNISANSLSAATDLTVLFPRYINIRRGQILCAIIGGWAFVPWEVSSSPIQGFLNFMSGYTIFLSPFAAMYAPHPSFWLVHRGKVSVAAMYDPKGAYRYMGGFNWHCVVALLISVSPGIPGLANAVNPSINVGKALHIYQMSALYGFFAAMAVYYTLSMLFPDKKTFFLERPVIRCDIEAPTEDEHASYDEAEKKWDEEKGQTTVDVQPVH</sequence>
<proteinExistence type="predicted"/>
<reference evidence="1" key="2">
    <citation type="journal article" date="2022" name="New Phytol.">
        <title>Evolutionary transition to the ectomycorrhizal habit in the genomes of a hyperdiverse lineage of mushroom-forming fungi.</title>
        <authorList>
            <person name="Looney B."/>
            <person name="Miyauchi S."/>
            <person name="Morin E."/>
            <person name="Drula E."/>
            <person name="Courty P.E."/>
            <person name="Kohler A."/>
            <person name="Kuo A."/>
            <person name="LaButti K."/>
            <person name="Pangilinan J."/>
            <person name="Lipzen A."/>
            <person name="Riley R."/>
            <person name="Andreopoulos W."/>
            <person name="He G."/>
            <person name="Johnson J."/>
            <person name="Nolan M."/>
            <person name="Tritt A."/>
            <person name="Barry K.W."/>
            <person name="Grigoriev I.V."/>
            <person name="Nagy L.G."/>
            <person name="Hibbett D."/>
            <person name="Henrissat B."/>
            <person name="Matheny P.B."/>
            <person name="Labbe J."/>
            <person name="Martin F.M."/>
        </authorList>
    </citation>
    <scope>NUCLEOTIDE SEQUENCE</scope>
    <source>
        <strain evidence="1">EC-137</strain>
    </source>
</reference>
<dbReference type="EMBL" id="MU273576">
    <property type="protein sequence ID" value="KAI0031533.1"/>
    <property type="molecule type" value="Genomic_DNA"/>
</dbReference>
<reference evidence="1" key="1">
    <citation type="submission" date="2021-02" db="EMBL/GenBank/DDBJ databases">
        <authorList>
            <consortium name="DOE Joint Genome Institute"/>
            <person name="Ahrendt S."/>
            <person name="Looney B.P."/>
            <person name="Miyauchi S."/>
            <person name="Morin E."/>
            <person name="Drula E."/>
            <person name="Courty P.E."/>
            <person name="Chicoki N."/>
            <person name="Fauchery L."/>
            <person name="Kohler A."/>
            <person name="Kuo A."/>
            <person name="Labutti K."/>
            <person name="Pangilinan J."/>
            <person name="Lipzen A."/>
            <person name="Riley R."/>
            <person name="Andreopoulos W."/>
            <person name="He G."/>
            <person name="Johnson J."/>
            <person name="Barry K.W."/>
            <person name="Grigoriev I.V."/>
            <person name="Nagy L."/>
            <person name="Hibbett D."/>
            <person name="Henrissat B."/>
            <person name="Matheny P.B."/>
            <person name="Labbe J."/>
            <person name="Martin F."/>
        </authorList>
    </citation>
    <scope>NUCLEOTIDE SEQUENCE</scope>
    <source>
        <strain evidence="1">EC-137</strain>
    </source>
</reference>
<evidence type="ECO:0000313" key="2">
    <source>
        <dbReference type="Proteomes" id="UP000814128"/>
    </source>
</evidence>
<name>A0ACB8QIX2_9AGAM</name>
<evidence type="ECO:0000313" key="1">
    <source>
        <dbReference type="EMBL" id="KAI0031533.1"/>
    </source>
</evidence>
<gene>
    <name evidence="1" type="ORF">K488DRAFT_51820</name>
</gene>
<organism evidence="1 2">
    <name type="scientific">Vararia minispora EC-137</name>
    <dbReference type="NCBI Taxonomy" id="1314806"/>
    <lineage>
        <taxon>Eukaryota</taxon>
        <taxon>Fungi</taxon>
        <taxon>Dikarya</taxon>
        <taxon>Basidiomycota</taxon>
        <taxon>Agaricomycotina</taxon>
        <taxon>Agaricomycetes</taxon>
        <taxon>Russulales</taxon>
        <taxon>Lachnocladiaceae</taxon>
        <taxon>Vararia</taxon>
    </lineage>
</organism>
<accession>A0ACB8QIX2</accession>